<dbReference type="EMBL" id="JAUIZM010000002">
    <property type="protein sequence ID" value="KAK1396140.1"/>
    <property type="molecule type" value="Genomic_DNA"/>
</dbReference>
<accession>A0AAD8J1S5</accession>
<comment type="caution">
    <text evidence="1">The sequence shown here is derived from an EMBL/GenBank/DDBJ whole genome shotgun (WGS) entry which is preliminary data.</text>
</comment>
<proteinExistence type="predicted"/>
<dbReference type="AlphaFoldDB" id="A0AAD8J1S5"/>
<name>A0AAD8J1S5_9APIA</name>
<sequence>MGLRRRSSSFRAFVKSNIIKFTGQIRNITIPEEPTPNLLSLEFSPRTPVLEVRSSGLPDVCSATTLPLPKHFNLISGELVAPTILQKSMLAYGDSSSPSSEDDCNYDGNLVLKDSLVMELHGGLGSLRS</sequence>
<gene>
    <name evidence="1" type="ORF">POM88_006003</name>
</gene>
<protein>
    <submittedName>
        <fullName evidence="1">Uncharacterized protein</fullName>
    </submittedName>
</protein>
<organism evidence="1 2">
    <name type="scientific">Heracleum sosnowskyi</name>
    <dbReference type="NCBI Taxonomy" id="360622"/>
    <lineage>
        <taxon>Eukaryota</taxon>
        <taxon>Viridiplantae</taxon>
        <taxon>Streptophyta</taxon>
        <taxon>Embryophyta</taxon>
        <taxon>Tracheophyta</taxon>
        <taxon>Spermatophyta</taxon>
        <taxon>Magnoliopsida</taxon>
        <taxon>eudicotyledons</taxon>
        <taxon>Gunneridae</taxon>
        <taxon>Pentapetalae</taxon>
        <taxon>asterids</taxon>
        <taxon>campanulids</taxon>
        <taxon>Apiales</taxon>
        <taxon>Apiaceae</taxon>
        <taxon>Apioideae</taxon>
        <taxon>apioid superclade</taxon>
        <taxon>Tordylieae</taxon>
        <taxon>Tordyliinae</taxon>
        <taxon>Heracleum</taxon>
    </lineage>
</organism>
<reference evidence="1" key="2">
    <citation type="submission" date="2023-05" db="EMBL/GenBank/DDBJ databases">
        <authorList>
            <person name="Schelkunov M.I."/>
        </authorList>
    </citation>
    <scope>NUCLEOTIDE SEQUENCE</scope>
    <source>
        <strain evidence="1">Hsosn_3</strain>
        <tissue evidence="1">Leaf</tissue>
    </source>
</reference>
<evidence type="ECO:0000313" key="1">
    <source>
        <dbReference type="EMBL" id="KAK1396140.1"/>
    </source>
</evidence>
<dbReference type="Proteomes" id="UP001237642">
    <property type="component" value="Unassembled WGS sequence"/>
</dbReference>
<reference evidence="1" key="1">
    <citation type="submission" date="2023-02" db="EMBL/GenBank/DDBJ databases">
        <title>Genome of toxic invasive species Heracleum sosnowskyi carries increased number of genes despite the absence of recent whole-genome duplications.</title>
        <authorList>
            <person name="Schelkunov M."/>
            <person name="Shtratnikova V."/>
            <person name="Makarenko M."/>
            <person name="Klepikova A."/>
            <person name="Omelchenko D."/>
            <person name="Novikova G."/>
            <person name="Obukhova E."/>
            <person name="Bogdanov V."/>
            <person name="Penin A."/>
            <person name="Logacheva M."/>
        </authorList>
    </citation>
    <scope>NUCLEOTIDE SEQUENCE</scope>
    <source>
        <strain evidence="1">Hsosn_3</strain>
        <tissue evidence="1">Leaf</tissue>
    </source>
</reference>
<evidence type="ECO:0000313" key="2">
    <source>
        <dbReference type="Proteomes" id="UP001237642"/>
    </source>
</evidence>
<keyword evidence="2" id="KW-1185">Reference proteome</keyword>